<sequence length="943" mass="105822">MRPQNIRIRTVQLPFEQDQQRPLEDCLIGQRNTHALQSALIRGDEEVTLFNQNSIPPHLWQGLHLSENHIGQEAVSLFTALAPRDAPCDPHGSLSQDARNSIENRRWSGLKFKFIKVLAEGGHGYATLWDVVFEDASVRRVVIKRAINPSSDAFDPQAEAMFHLRYDGAQHTTQVINLHREVVAIRTDMLSRGTFTHSAFRNGKEWKAERENCVVFEYMKFGDMVNIMQTVTTRKVQIPAQVLWGIWECLVLGLATIAYTPSESSGNSSFETWWKDVVSDREEAIAFLDRVDREWNIEHDVHLDLEALNVLAGHDPATHPNQPVFKLHDLGAWSFNMNHGWETYNEYHFWQMRGPVKLHATTPEQFSKEWDRFLISLSTDGLRQLFAGEDLERVDGAEVAGRYGMWTNIFLIAKVMESIMTRELSRFPYQTVIHDRTKKPTYGGRLQSPQFRHIDLGLRDIVASCLHEKPKDRPRITHLLKNVLDRKQLGFNNEGPESVHTWWETLFEPQAPKPIPAQAPPPANPVKQAVVASAVKGGLAIASHMAQAAGNQGAPNQPHIPPHIQQILNQQRAKPNVKGPPTQPPAQPPAQPPVQPQAAPHIPPHIQQILNQQRAKPDIKGPPAQPPAPPKVLPHLRHVPTHLRNLPFDQRGVQYGPKKPPTQHQAPPHVQPQASPKAQPQAPPKVPPHLRHVPPHLRKPPFDQQRAQIAVKEPPAQLQAQRPQAPHQAPPPVQPQAPPKLSFKPSGLKPLLKLLLKASINVKASLKVSTEASTEADFKANVQVNVKASVRASIEFRTEPSSPQPGLKFSLQFYLKPAGLDPSLKCNLKLSNLQLSNPKFDLEPSLMFLLTYEGANRATQISTAKVTPDISPKSVKSGRVSKKAPKAKKASRKVPPRKRDAIAEYVKKVLPDMPVAIRNLLTRSQHLESELEKDGFRVFSFVN</sequence>
<feature type="region of interest" description="Disordered" evidence="1">
    <location>
        <begin position="571"/>
        <end position="601"/>
    </location>
</feature>
<dbReference type="PROSITE" id="PS50011">
    <property type="entry name" value="PROTEIN_KINASE_DOM"/>
    <property type="match status" value="1"/>
</dbReference>
<dbReference type="InterPro" id="IPR011009">
    <property type="entry name" value="Kinase-like_dom_sf"/>
</dbReference>
<feature type="compositionally biased region" description="Pro residues" evidence="1">
    <location>
        <begin position="623"/>
        <end position="632"/>
    </location>
</feature>
<evidence type="ECO:0000313" key="4">
    <source>
        <dbReference type="Proteomes" id="UP000574317"/>
    </source>
</evidence>
<accession>A0A8H5IT67</accession>
<keyword evidence="4" id="KW-1185">Reference proteome</keyword>
<protein>
    <recommendedName>
        <fullName evidence="2">Protein kinase domain-containing protein</fullName>
    </recommendedName>
</protein>
<feature type="compositionally biased region" description="Pro residues" evidence="1">
    <location>
        <begin position="728"/>
        <end position="738"/>
    </location>
</feature>
<dbReference type="Proteomes" id="UP000574317">
    <property type="component" value="Unassembled WGS sequence"/>
</dbReference>
<name>A0A8H5IT67_9HYPO</name>
<dbReference type="GO" id="GO:0004672">
    <property type="term" value="F:protein kinase activity"/>
    <property type="evidence" value="ECO:0007669"/>
    <property type="project" value="InterPro"/>
</dbReference>
<feature type="compositionally biased region" description="Low complexity" evidence="1">
    <location>
        <begin position="662"/>
        <end position="680"/>
    </location>
</feature>
<feature type="region of interest" description="Disordered" evidence="1">
    <location>
        <begin position="713"/>
        <end position="744"/>
    </location>
</feature>
<feature type="region of interest" description="Disordered" evidence="1">
    <location>
        <begin position="868"/>
        <end position="898"/>
    </location>
</feature>
<dbReference type="GO" id="GO:0005524">
    <property type="term" value="F:ATP binding"/>
    <property type="evidence" value="ECO:0007669"/>
    <property type="project" value="InterPro"/>
</dbReference>
<feature type="compositionally biased region" description="Basic residues" evidence="1">
    <location>
        <begin position="688"/>
        <end position="699"/>
    </location>
</feature>
<feature type="compositionally biased region" description="Low complexity" evidence="1">
    <location>
        <begin position="714"/>
        <end position="727"/>
    </location>
</feature>
<feature type="compositionally biased region" description="Pro residues" evidence="1">
    <location>
        <begin position="581"/>
        <end position="595"/>
    </location>
</feature>
<reference evidence="3 4" key="1">
    <citation type="submission" date="2020-05" db="EMBL/GenBank/DDBJ databases">
        <title>Identification and distribution of gene clusters putatively required for synthesis of sphingolipid metabolism inhibitors in phylogenetically diverse species of the filamentous fungus Fusarium.</title>
        <authorList>
            <person name="Kim H.-S."/>
            <person name="Busman M."/>
            <person name="Brown D.W."/>
            <person name="Divon H."/>
            <person name="Uhlig S."/>
            <person name="Proctor R.H."/>
        </authorList>
    </citation>
    <scope>NUCLEOTIDE SEQUENCE [LARGE SCALE GENOMIC DNA]</scope>
    <source>
        <strain evidence="3 4">NRRL 25196</strain>
    </source>
</reference>
<feature type="compositionally biased region" description="Basic residues" evidence="1">
    <location>
        <begin position="879"/>
        <end position="896"/>
    </location>
</feature>
<dbReference type="AlphaFoldDB" id="A0A8H5IT67"/>
<proteinExistence type="predicted"/>
<feature type="region of interest" description="Disordered" evidence="1">
    <location>
        <begin position="613"/>
        <end position="700"/>
    </location>
</feature>
<dbReference type="InterPro" id="IPR000719">
    <property type="entry name" value="Prot_kinase_dom"/>
</dbReference>
<evidence type="ECO:0000313" key="3">
    <source>
        <dbReference type="EMBL" id="KAF5541535.1"/>
    </source>
</evidence>
<evidence type="ECO:0000256" key="1">
    <source>
        <dbReference type="SAM" id="MobiDB-lite"/>
    </source>
</evidence>
<comment type="caution">
    <text evidence="3">The sequence shown here is derived from an EMBL/GenBank/DDBJ whole genome shotgun (WGS) entry which is preliminary data.</text>
</comment>
<feature type="domain" description="Protein kinase" evidence="2">
    <location>
        <begin position="112"/>
        <end position="503"/>
    </location>
</feature>
<evidence type="ECO:0000259" key="2">
    <source>
        <dbReference type="PROSITE" id="PS50011"/>
    </source>
</evidence>
<dbReference type="Gene3D" id="1.10.510.10">
    <property type="entry name" value="Transferase(Phosphotransferase) domain 1"/>
    <property type="match status" value="1"/>
</dbReference>
<dbReference type="EMBL" id="JAAOAO010000446">
    <property type="protein sequence ID" value="KAF5541535.1"/>
    <property type="molecule type" value="Genomic_DNA"/>
</dbReference>
<dbReference type="SUPFAM" id="SSF56112">
    <property type="entry name" value="Protein kinase-like (PK-like)"/>
    <property type="match status" value="1"/>
</dbReference>
<organism evidence="3 4">
    <name type="scientific">Fusarium napiforme</name>
    <dbReference type="NCBI Taxonomy" id="42672"/>
    <lineage>
        <taxon>Eukaryota</taxon>
        <taxon>Fungi</taxon>
        <taxon>Dikarya</taxon>
        <taxon>Ascomycota</taxon>
        <taxon>Pezizomycotina</taxon>
        <taxon>Sordariomycetes</taxon>
        <taxon>Hypocreomycetidae</taxon>
        <taxon>Hypocreales</taxon>
        <taxon>Nectriaceae</taxon>
        <taxon>Fusarium</taxon>
        <taxon>Fusarium fujikuroi species complex</taxon>
    </lineage>
</organism>
<gene>
    <name evidence="3" type="ORF">FNAPI_10193</name>
</gene>